<evidence type="ECO:0000256" key="2">
    <source>
        <dbReference type="ARBA" id="ARBA00023125"/>
    </source>
</evidence>
<dbReference type="InterPro" id="IPR011711">
    <property type="entry name" value="GntR_C"/>
</dbReference>
<keyword evidence="1" id="KW-0805">Transcription regulation</keyword>
<evidence type="ECO:0000313" key="6">
    <source>
        <dbReference type="Proteomes" id="UP000030147"/>
    </source>
</evidence>
<dbReference type="PANTHER" id="PTHR43537:SF49">
    <property type="entry name" value="TRANSCRIPTIONAL REGULATORY PROTEIN"/>
    <property type="match status" value="1"/>
</dbReference>
<dbReference type="GO" id="GO:0003700">
    <property type="term" value="F:DNA-binding transcription factor activity"/>
    <property type="evidence" value="ECO:0007669"/>
    <property type="project" value="InterPro"/>
</dbReference>
<dbReference type="Gene3D" id="1.20.120.530">
    <property type="entry name" value="GntR ligand-binding domain-like"/>
    <property type="match status" value="1"/>
</dbReference>
<reference evidence="5 6" key="1">
    <citation type="journal article" date="2015" name="Stand. Genomic Sci.">
        <title>High quality draft genome sequence of the moderately halophilic bacterium Pontibacillus yanchengensis Y32(T) and comparison among Pontibacillus genomes.</title>
        <authorList>
            <person name="Huang J."/>
            <person name="Qiao Z.X."/>
            <person name="Tang J.W."/>
            <person name="Wang G."/>
        </authorList>
    </citation>
    <scope>NUCLEOTIDE SEQUENCE [LARGE SCALE GENOMIC DNA]</scope>
    <source>
        <strain evidence="5 6">Y32</strain>
    </source>
</reference>
<keyword evidence="3" id="KW-0804">Transcription</keyword>
<dbReference type="SUPFAM" id="SSF48008">
    <property type="entry name" value="GntR ligand-binding domain-like"/>
    <property type="match status" value="1"/>
</dbReference>
<dbReference type="AlphaFoldDB" id="A0A0A2TJZ6"/>
<proteinExistence type="predicted"/>
<dbReference type="InterPro" id="IPR000524">
    <property type="entry name" value="Tscrpt_reg_HTH_GntR"/>
</dbReference>
<dbReference type="PANTHER" id="PTHR43537">
    <property type="entry name" value="TRANSCRIPTIONAL REGULATOR, GNTR FAMILY"/>
    <property type="match status" value="1"/>
</dbReference>
<dbReference type="PROSITE" id="PS50949">
    <property type="entry name" value="HTH_GNTR"/>
    <property type="match status" value="1"/>
</dbReference>
<dbReference type="SUPFAM" id="SSF46785">
    <property type="entry name" value="Winged helix' DNA-binding domain"/>
    <property type="match status" value="1"/>
</dbReference>
<keyword evidence="6" id="KW-1185">Reference proteome</keyword>
<evidence type="ECO:0000256" key="1">
    <source>
        <dbReference type="ARBA" id="ARBA00023015"/>
    </source>
</evidence>
<dbReference type="Gene3D" id="1.10.10.10">
    <property type="entry name" value="Winged helix-like DNA-binding domain superfamily/Winged helix DNA-binding domain"/>
    <property type="match status" value="1"/>
</dbReference>
<comment type="caution">
    <text evidence="5">The sequence shown here is derived from an EMBL/GenBank/DDBJ whole genome shotgun (WGS) entry which is preliminary data.</text>
</comment>
<keyword evidence="2" id="KW-0238">DNA-binding</keyword>
<dbReference type="RefSeq" id="WP_036815583.1">
    <property type="nucleotide sequence ID" value="NZ_AVBF01000003.1"/>
</dbReference>
<dbReference type="InterPro" id="IPR036390">
    <property type="entry name" value="WH_DNA-bd_sf"/>
</dbReference>
<feature type="domain" description="HTH gntR-type" evidence="4">
    <location>
        <begin position="9"/>
        <end position="75"/>
    </location>
</feature>
<organism evidence="5 6">
    <name type="scientific">Pontibacillus yanchengensis Y32</name>
    <dbReference type="NCBI Taxonomy" id="1385514"/>
    <lineage>
        <taxon>Bacteria</taxon>
        <taxon>Bacillati</taxon>
        <taxon>Bacillota</taxon>
        <taxon>Bacilli</taxon>
        <taxon>Bacillales</taxon>
        <taxon>Bacillaceae</taxon>
        <taxon>Pontibacillus</taxon>
    </lineage>
</organism>
<dbReference type="GO" id="GO:0003677">
    <property type="term" value="F:DNA binding"/>
    <property type="evidence" value="ECO:0007669"/>
    <property type="project" value="UniProtKB-KW"/>
</dbReference>
<sequence length="214" mass="24789">MSNQATNGSFLEKKVYEDIRMMITNGELKPGDKIIQDQMAHRLGVSRTPLRRAFSELERDYYLEITAQGVFVNQFSTEFLTSIWEVRAVLEGLACRLSAERMDEATVLYLRTLFANAYPKFEEGNYDPYHKADRIFHTTLLEEAKNPVLKRNIENTQVLSIALDLGILRSPEETYQEHMDILDAIEMKDSERAEKLMLEHIRRTTPLLAEKADK</sequence>
<dbReference type="EMBL" id="AVBF01000003">
    <property type="protein sequence ID" value="KGP74396.1"/>
    <property type="molecule type" value="Genomic_DNA"/>
</dbReference>
<dbReference type="Proteomes" id="UP000030147">
    <property type="component" value="Unassembled WGS sequence"/>
</dbReference>
<name>A0A0A2TJZ6_9BACI</name>
<dbReference type="SMART" id="SM00895">
    <property type="entry name" value="FCD"/>
    <property type="match status" value="1"/>
</dbReference>
<dbReference type="CDD" id="cd07377">
    <property type="entry name" value="WHTH_GntR"/>
    <property type="match status" value="1"/>
</dbReference>
<dbReference type="InterPro" id="IPR008920">
    <property type="entry name" value="TF_FadR/GntR_C"/>
</dbReference>
<dbReference type="STRING" id="1385514.N782_15220"/>
<evidence type="ECO:0000313" key="5">
    <source>
        <dbReference type="EMBL" id="KGP74396.1"/>
    </source>
</evidence>
<evidence type="ECO:0000259" key="4">
    <source>
        <dbReference type="PROSITE" id="PS50949"/>
    </source>
</evidence>
<dbReference type="eggNOG" id="COG1802">
    <property type="taxonomic scope" value="Bacteria"/>
</dbReference>
<gene>
    <name evidence="5" type="ORF">N782_15220</name>
</gene>
<protein>
    <recommendedName>
        <fullName evidence="4">HTH gntR-type domain-containing protein</fullName>
    </recommendedName>
</protein>
<dbReference type="Pfam" id="PF00392">
    <property type="entry name" value="GntR"/>
    <property type="match status" value="1"/>
</dbReference>
<evidence type="ECO:0000256" key="3">
    <source>
        <dbReference type="ARBA" id="ARBA00023163"/>
    </source>
</evidence>
<dbReference type="Pfam" id="PF07729">
    <property type="entry name" value="FCD"/>
    <property type="match status" value="1"/>
</dbReference>
<dbReference type="InterPro" id="IPR036388">
    <property type="entry name" value="WH-like_DNA-bd_sf"/>
</dbReference>
<dbReference type="OrthoDB" id="2592645at2"/>
<dbReference type="SMART" id="SM00345">
    <property type="entry name" value="HTH_GNTR"/>
    <property type="match status" value="1"/>
</dbReference>
<accession>A0A0A2TJZ6</accession>